<keyword evidence="7" id="KW-0479">Metal-binding</keyword>
<dbReference type="PANTHER" id="PTHR21087:SF16">
    <property type="entry name" value="SHIKIMATE KINASE 1, CHLOROPLASTIC"/>
    <property type="match status" value="1"/>
</dbReference>
<dbReference type="InterPro" id="IPR000623">
    <property type="entry name" value="Shikimate_kinase/TSH1"/>
</dbReference>
<dbReference type="InterPro" id="IPR031322">
    <property type="entry name" value="Shikimate/glucono_kinase"/>
</dbReference>
<keyword evidence="1 7" id="KW-0028">Amino-acid biosynthesis</keyword>
<dbReference type="AlphaFoldDB" id="A0A328FA45"/>
<dbReference type="EC" id="2.7.1.71" evidence="7"/>
<dbReference type="Proteomes" id="UP000293902">
    <property type="component" value="Chromosome"/>
</dbReference>
<dbReference type="GO" id="GO:0000287">
    <property type="term" value="F:magnesium ion binding"/>
    <property type="evidence" value="ECO:0007669"/>
    <property type="project" value="UniProtKB-UniRule"/>
</dbReference>
<dbReference type="SUPFAM" id="SSF52540">
    <property type="entry name" value="P-loop containing nucleoside triphosphate hydrolases"/>
    <property type="match status" value="1"/>
</dbReference>
<dbReference type="GO" id="GO:0008652">
    <property type="term" value="P:amino acid biosynthetic process"/>
    <property type="evidence" value="ECO:0007669"/>
    <property type="project" value="UniProtKB-KW"/>
</dbReference>
<evidence type="ECO:0000313" key="11">
    <source>
        <dbReference type="Proteomes" id="UP000293902"/>
    </source>
</evidence>
<dbReference type="Pfam" id="PF01202">
    <property type="entry name" value="SKI"/>
    <property type="match status" value="1"/>
</dbReference>
<evidence type="ECO:0000256" key="2">
    <source>
        <dbReference type="ARBA" id="ARBA00022679"/>
    </source>
</evidence>
<comment type="function">
    <text evidence="7">Catalyzes the specific phosphorylation of the 3-hydroxyl group of shikimic acid using ATP as a cosubstrate.</text>
</comment>
<dbReference type="Proteomes" id="UP000248798">
    <property type="component" value="Unassembled WGS sequence"/>
</dbReference>
<evidence type="ECO:0000256" key="4">
    <source>
        <dbReference type="ARBA" id="ARBA00022777"/>
    </source>
</evidence>
<dbReference type="InterPro" id="IPR027417">
    <property type="entry name" value="P-loop_NTPase"/>
</dbReference>
<feature type="binding site" evidence="7">
    <location>
        <position position="144"/>
    </location>
    <ligand>
        <name>substrate</name>
    </ligand>
</feature>
<dbReference type="GO" id="GO:0005524">
    <property type="term" value="F:ATP binding"/>
    <property type="evidence" value="ECO:0007669"/>
    <property type="project" value="UniProtKB-UniRule"/>
</dbReference>
<comment type="catalytic activity">
    <reaction evidence="7">
        <text>shikimate + ATP = 3-phosphoshikimate + ADP + H(+)</text>
        <dbReference type="Rhea" id="RHEA:13121"/>
        <dbReference type="ChEBI" id="CHEBI:15378"/>
        <dbReference type="ChEBI" id="CHEBI:30616"/>
        <dbReference type="ChEBI" id="CHEBI:36208"/>
        <dbReference type="ChEBI" id="CHEBI:145989"/>
        <dbReference type="ChEBI" id="CHEBI:456216"/>
        <dbReference type="EC" id="2.7.1.71"/>
    </reaction>
</comment>
<dbReference type="OrthoDB" id="9800332at2"/>
<evidence type="ECO:0000256" key="7">
    <source>
        <dbReference type="HAMAP-Rule" id="MF_00109"/>
    </source>
</evidence>
<dbReference type="EMBL" id="QLNI01000030">
    <property type="protein sequence ID" value="RAM01249.1"/>
    <property type="molecule type" value="Genomic_DNA"/>
</dbReference>
<feature type="binding site" evidence="7">
    <location>
        <begin position="22"/>
        <end position="27"/>
    </location>
    <ligand>
        <name>ATP</name>
        <dbReference type="ChEBI" id="CHEBI:30616"/>
    </ligand>
</feature>
<comment type="pathway">
    <text evidence="7">Metabolic intermediate biosynthesis; chorismate biosynthesis; chorismate from D-erythrose 4-phosphate and phosphoenolpyruvate: step 5/7.</text>
</comment>
<keyword evidence="7" id="KW-0963">Cytoplasm</keyword>
<keyword evidence="5 7" id="KW-0067">ATP-binding</keyword>
<evidence type="ECO:0000256" key="6">
    <source>
        <dbReference type="ARBA" id="ARBA00023141"/>
    </source>
</evidence>
<comment type="similarity">
    <text evidence="7">Belongs to the shikimate kinase family.</text>
</comment>
<evidence type="ECO:0000256" key="3">
    <source>
        <dbReference type="ARBA" id="ARBA00022741"/>
    </source>
</evidence>
<dbReference type="GO" id="GO:0004765">
    <property type="term" value="F:shikimate kinase activity"/>
    <property type="evidence" value="ECO:0007669"/>
    <property type="project" value="UniProtKB-UniRule"/>
</dbReference>
<dbReference type="GO" id="GO:0005829">
    <property type="term" value="C:cytosol"/>
    <property type="evidence" value="ECO:0007669"/>
    <property type="project" value="TreeGrafter"/>
</dbReference>
<dbReference type="PANTHER" id="PTHR21087">
    <property type="entry name" value="SHIKIMATE KINASE"/>
    <property type="match status" value="1"/>
</dbReference>
<organism evidence="9 10">
    <name type="scientific">Desulfobacter hydrogenophilus</name>
    <dbReference type="NCBI Taxonomy" id="2291"/>
    <lineage>
        <taxon>Bacteria</taxon>
        <taxon>Pseudomonadati</taxon>
        <taxon>Thermodesulfobacteriota</taxon>
        <taxon>Desulfobacteria</taxon>
        <taxon>Desulfobacterales</taxon>
        <taxon>Desulfobacteraceae</taxon>
        <taxon>Desulfobacter</taxon>
    </lineage>
</organism>
<dbReference type="GO" id="GO:0009073">
    <property type="term" value="P:aromatic amino acid family biosynthetic process"/>
    <property type="evidence" value="ECO:0007669"/>
    <property type="project" value="UniProtKB-KW"/>
</dbReference>
<reference evidence="8 11" key="2">
    <citation type="submission" date="2019-02" db="EMBL/GenBank/DDBJ databases">
        <title>Complete genome sequence of Desulfobacter hydrogenophilus AcRS1.</title>
        <authorList>
            <person name="Marietou A."/>
            <person name="Lund M.B."/>
            <person name="Marshall I.P.G."/>
            <person name="Schreiber L."/>
            <person name="Jorgensen B."/>
        </authorList>
    </citation>
    <scope>NUCLEOTIDE SEQUENCE [LARGE SCALE GENOMIC DNA]</scope>
    <source>
        <strain evidence="8 11">AcRS1</strain>
    </source>
</reference>
<dbReference type="PRINTS" id="PR01100">
    <property type="entry name" value="SHIKIMTKNASE"/>
</dbReference>
<evidence type="ECO:0000256" key="1">
    <source>
        <dbReference type="ARBA" id="ARBA00022605"/>
    </source>
</evidence>
<protein>
    <recommendedName>
        <fullName evidence="7">Shikimate kinase</fullName>
        <shortName evidence="7">SK</shortName>
        <ecNumber evidence="7">2.7.1.71</ecNumber>
    </recommendedName>
</protein>
<name>A0A328FA45_9BACT</name>
<dbReference type="Gene3D" id="3.40.50.300">
    <property type="entry name" value="P-loop containing nucleotide triphosphate hydrolases"/>
    <property type="match status" value="1"/>
</dbReference>
<dbReference type="HAMAP" id="MF_00109">
    <property type="entry name" value="Shikimate_kinase"/>
    <property type="match status" value="1"/>
</dbReference>
<comment type="caution">
    <text evidence="7">Lacks conserved residue(s) required for the propagation of feature annotation.</text>
</comment>
<dbReference type="GO" id="GO:0009423">
    <property type="term" value="P:chorismate biosynthetic process"/>
    <property type="evidence" value="ECO:0007669"/>
    <property type="project" value="UniProtKB-UniRule"/>
</dbReference>
<comment type="subcellular location">
    <subcellularLocation>
        <location evidence="7">Cytoplasm</location>
    </subcellularLocation>
</comment>
<keyword evidence="11" id="KW-1185">Reference proteome</keyword>
<comment type="cofactor">
    <cofactor evidence="7">
        <name>Mg(2+)</name>
        <dbReference type="ChEBI" id="CHEBI:18420"/>
    </cofactor>
    <text evidence="7">Binds 1 Mg(2+) ion per subunit.</text>
</comment>
<keyword evidence="2 7" id="KW-0808">Transferase</keyword>
<feature type="binding site" evidence="7">
    <location>
        <position position="26"/>
    </location>
    <ligand>
        <name>Mg(2+)</name>
        <dbReference type="ChEBI" id="CHEBI:18420"/>
    </ligand>
</feature>
<evidence type="ECO:0000313" key="10">
    <source>
        <dbReference type="Proteomes" id="UP000248798"/>
    </source>
</evidence>
<keyword evidence="6 7" id="KW-0057">Aromatic amino acid biosynthesis</keyword>
<sequence>MIRQRKKEISQNLNLALIGMPAVGKSTVGVILAKQLGFDFLDTDILIQTKENMSLAQIIKKKGLKGFLDIEAGHLLGLGGKRRVISTGGSVIYREQAMCHLKEIATVIYLHADLPTLLTRLSDIEARGVAIDPSNSIDSLYKERTPLYDKFCDIKITCGQNQPGQVAADIAAALADKI</sequence>
<proteinExistence type="inferred from homology"/>
<dbReference type="CDD" id="cd00464">
    <property type="entry name" value="SK"/>
    <property type="match status" value="1"/>
</dbReference>
<dbReference type="EMBL" id="CP036313">
    <property type="protein sequence ID" value="QBH12246.1"/>
    <property type="molecule type" value="Genomic_DNA"/>
</dbReference>
<dbReference type="UniPathway" id="UPA00053">
    <property type="reaction ID" value="UER00088"/>
</dbReference>
<dbReference type="RefSeq" id="WP_111958126.1">
    <property type="nucleotide sequence ID" value="NZ_CP036313.1"/>
</dbReference>
<reference evidence="9 10" key="1">
    <citation type="submission" date="2018-06" db="EMBL/GenBank/DDBJ databases">
        <title>Complete Genome Sequence of Desulfobacter hydrogenophilus (DSM3380).</title>
        <authorList>
            <person name="Marietou A."/>
            <person name="Schreiber L."/>
            <person name="Marshall I."/>
            <person name="Jorgensen B."/>
        </authorList>
    </citation>
    <scope>NUCLEOTIDE SEQUENCE [LARGE SCALE GENOMIC DNA]</scope>
    <source>
        <strain evidence="9 10">DSM 3380</strain>
    </source>
</reference>
<gene>
    <name evidence="7" type="primary">aroK</name>
    <name evidence="9" type="ORF">DO021_15020</name>
    <name evidence="8" type="ORF">EYB58_04505</name>
</gene>
<keyword evidence="3 7" id="KW-0547">Nucleotide-binding</keyword>
<keyword evidence="4 7" id="KW-0418">Kinase</keyword>
<feature type="binding site" evidence="7">
    <location>
        <position position="89"/>
    </location>
    <ligand>
        <name>substrate</name>
    </ligand>
</feature>
<feature type="binding site" evidence="7">
    <location>
        <position position="44"/>
    </location>
    <ligand>
        <name>substrate</name>
    </ligand>
</feature>
<evidence type="ECO:0000256" key="5">
    <source>
        <dbReference type="ARBA" id="ARBA00022840"/>
    </source>
</evidence>
<accession>A0A328FA45</accession>
<evidence type="ECO:0000313" key="8">
    <source>
        <dbReference type="EMBL" id="QBH12246.1"/>
    </source>
</evidence>
<feature type="binding site" evidence="7">
    <location>
        <position position="127"/>
    </location>
    <ligand>
        <name>ATP</name>
        <dbReference type="ChEBI" id="CHEBI:30616"/>
    </ligand>
</feature>
<evidence type="ECO:0000313" key="9">
    <source>
        <dbReference type="EMBL" id="RAM01249.1"/>
    </source>
</evidence>
<keyword evidence="7" id="KW-0460">Magnesium</keyword>
<comment type="subunit">
    <text evidence="7">Monomer.</text>
</comment>